<comment type="caution">
    <text evidence="1">The sequence shown here is derived from an EMBL/GenBank/DDBJ whole genome shotgun (WGS) entry which is preliminary data.</text>
</comment>
<sequence>MVGKYLLPVIIFSASYLAQTSIKHTAYDGLRNQDRVRLDPVTSPTSSPSLTSSEFLKNHKSYDLCGFP</sequence>
<name>A0AAE1E7H3_9GAST</name>
<protein>
    <submittedName>
        <fullName evidence="1">Uncharacterized protein</fullName>
    </submittedName>
</protein>
<proteinExistence type="predicted"/>
<reference evidence="1" key="1">
    <citation type="journal article" date="2023" name="G3 (Bethesda)">
        <title>A reference genome for the long-term kleptoplast-retaining sea slug Elysia crispata morphotype clarki.</title>
        <authorList>
            <person name="Eastman K.E."/>
            <person name="Pendleton A.L."/>
            <person name="Shaikh M.A."/>
            <person name="Suttiyut T."/>
            <person name="Ogas R."/>
            <person name="Tomko P."/>
            <person name="Gavelis G."/>
            <person name="Widhalm J.R."/>
            <person name="Wisecaver J.H."/>
        </authorList>
    </citation>
    <scope>NUCLEOTIDE SEQUENCE</scope>
    <source>
        <strain evidence="1">ECLA1</strain>
    </source>
</reference>
<dbReference type="Proteomes" id="UP001283361">
    <property type="component" value="Unassembled WGS sequence"/>
</dbReference>
<evidence type="ECO:0000313" key="1">
    <source>
        <dbReference type="EMBL" id="KAK3796802.1"/>
    </source>
</evidence>
<evidence type="ECO:0000313" key="2">
    <source>
        <dbReference type="Proteomes" id="UP001283361"/>
    </source>
</evidence>
<accession>A0AAE1E7H3</accession>
<keyword evidence="2" id="KW-1185">Reference proteome</keyword>
<gene>
    <name evidence="1" type="ORF">RRG08_040862</name>
</gene>
<organism evidence="1 2">
    <name type="scientific">Elysia crispata</name>
    <name type="common">lettuce slug</name>
    <dbReference type="NCBI Taxonomy" id="231223"/>
    <lineage>
        <taxon>Eukaryota</taxon>
        <taxon>Metazoa</taxon>
        <taxon>Spiralia</taxon>
        <taxon>Lophotrochozoa</taxon>
        <taxon>Mollusca</taxon>
        <taxon>Gastropoda</taxon>
        <taxon>Heterobranchia</taxon>
        <taxon>Euthyneura</taxon>
        <taxon>Panpulmonata</taxon>
        <taxon>Sacoglossa</taxon>
        <taxon>Placobranchoidea</taxon>
        <taxon>Plakobranchidae</taxon>
        <taxon>Elysia</taxon>
    </lineage>
</organism>
<dbReference type="AlphaFoldDB" id="A0AAE1E7H3"/>
<dbReference type="EMBL" id="JAWDGP010000840">
    <property type="protein sequence ID" value="KAK3796802.1"/>
    <property type="molecule type" value="Genomic_DNA"/>
</dbReference>